<protein>
    <recommendedName>
        <fullName evidence="3">MaoC-like domain-containing protein</fullName>
    </recommendedName>
</protein>
<accession>A0ABD3Q9W5</accession>
<dbReference type="AlphaFoldDB" id="A0ABD3Q9W5"/>
<gene>
    <name evidence="1" type="ORF">HJC23_009994</name>
</gene>
<dbReference type="InterPro" id="IPR029069">
    <property type="entry name" value="HotDog_dom_sf"/>
</dbReference>
<evidence type="ECO:0008006" key="3">
    <source>
        <dbReference type="Google" id="ProtNLM"/>
    </source>
</evidence>
<reference evidence="1 2" key="1">
    <citation type="journal article" date="2020" name="G3 (Bethesda)">
        <title>Improved Reference Genome for Cyclotella cryptica CCMP332, a Model for Cell Wall Morphogenesis, Salinity Adaptation, and Lipid Production in Diatoms (Bacillariophyta).</title>
        <authorList>
            <person name="Roberts W.R."/>
            <person name="Downey K.M."/>
            <person name="Ruck E.C."/>
            <person name="Traller J.C."/>
            <person name="Alverson A.J."/>
        </authorList>
    </citation>
    <scope>NUCLEOTIDE SEQUENCE [LARGE SCALE GENOMIC DNA]</scope>
    <source>
        <strain evidence="1 2">CCMP332</strain>
    </source>
</reference>
<keyword evidence="2" id="KW-1185">Reference proteome</keyword>
<dbReference type="PANTHER" id="PTHR43664:SF1">
    <property type="entry name" value="BETA-METHYLMALYL-COA DEHYDRATASE"/>
    <property type="match status" value="1"/>
</dbReference>
<dbReference type="Gene3D" id="3.10.129.10">
    <property type="entry name" value="Hotdog Thioesterase"/>
    <property type="match status" value="1"/>
</dbReference>
<dbReference type="EMBL" id="JABMIG020000061">
    <property type="protein sequence ID" value="KAL3796694.1"/>
    <property type="molecule type" value="Genomic_DNA"/>
</dbReference>
<dbReference type="Proteomes" id="UP001516023">
    <property type="component" value="Unassembled WGS sequence"/>
</dbReference>
<organism evidence="1 2">
    <name type="scientific">Cyclotella cryptica</name>
    <dbReference type="NCBI Taxonomy" id="29204"/>
    <lineage>
        <taxon>Eukaryota</taxon>
        <taxon>Sar</taxon>
        <taxon>Stramenopiles</taxon>
        <taxon>Ochrophyta</taxon>
        <taxon>Bacillariophyta</taxon>
        <taxon>Coscinodiscophyceae</taxon>
        <taxon>Thalassiosirophycidae</taxon>
        <taxon>Stephanodiscales</taxon>
        <taxon>Stephanodiscaceae</taxon>
        <taxon>Cyclotella</taxon>
    </lineage>
</organism>
<dbReference type="SUPFAM" id="SSF54637">
    <property type="entry name" value="Thioesterase/thiol ester dehydrase-isomerase"/>
    <property type="match status" value="1"/>
</dbReference>
<evidence type="ECO:0000313" key="2">
    <source>
        <dbReference type="Proteomes" id="UP001516023"/>
    </source>
</evidence>
<evidence type="ECO:0000313" key="1">
    <source>
        <dbReference type="EMBL" id="KAL3796694.1"/>
    </source>
</evidence>
<proteinExistence type="predicted"/>
<sequence length="466" mass="52146">MLCARSFASISRSAGALATTATGNSLRFTLSGQRPIAIFCNDETSRGMSTIKGLYSTKRMYPPPKKVASDDNCKKVLQSANEEDTTIAYSDKFMMGEASRICSYVLDHSINLRTSRPGTEIKVPYELTLTESLHDFWQSSFHSQDRVHTSTPFARALGLQDRVMPFSLVLFLTSAMSHEDAAKVQVGFGKCVYCWPVFAGDTVRKTFRVKSVRNTSDGNHSIFNFSCNLINQRGRVCMTADKRLLFEFPVPESKVTLPSDESESSQLFRDHLLSKAHVLTESHSLTALHRGSLILHTLTRSITFAQSQQLASLARLTHERHFDIRKYDKKTEIYVPAGLVLGLTVSAANRDFHEALHEEVINVSYVHHLHPGDVVGAFSYVSDVNENLPGDLESVTVRTIGVKNMDVINDLRDVSVPMELLLTQRTYTKSVDSICKSLCPKLFNKIVAVVDRKIIRQSNRSEVFLL</sequence>
<comment type="caution">
    <text evidence="1">The sequence shown here is derived from an EMBL/GenBank/DDBJ whole genome shotgun (WGS) entry which is preliminary data.</text>
</comment>
<name>A0ABD3Q9W5_9STRA</name>
<dbReference type="PANTHER" id="PTHR43664">
    <property type="entry name" value="MONOAMINE OXIDASE-RELATED"/>
    <property type="match status" value="1"/>
</dbReference>
<dbReference type="InterPro" id="IPR052342">
    <property type="entry name" value="MCH/BMMD"/>
</dbReference>